<sequence length="26" mass="2946">TARLAILHQYLKHKEKELSKISVAPA</sequence>
<proteinExistence type="predicted"/>
<protein>
    <submittedName>
        <fullName evidence="1">Uncharacterized protein</fullName>
    </submittedName>
</protein>
<dbReference type="Proteomes" id="UP000593575">
    <property type="component" value="Unassembled WGS sequence"/>
</dbReference>
<comment type="caution">
    <text evidence="1">The sequence shown here is derived from an EMBL/GenBank/DDBJ whole genome shotgun (WGS) entry which is preliminary data.</text>
</comment>
<organism evidence="1 2">
    <name type="scientific">Gossypium armourianum</name>
    <dbReference type="NCBI Taxonomy" id="34283"/>
    <lineage>
        <taxon>Eukaryota</taxon>
        <taxon>Viridiplantae</taxon>
        <taxon>Streptophyta</taxon>
        <taxon>Embryophyta</taxon>
        <taxon>Tracheophyta</taxon>
        <taxon>Spermatophyta</taxon>
        <taxon>Magnoliopsida</taxon>
        <taxon>eudicotyledons</taxon>
        <taxon>Gunneridae</taxon>
        <taxon>Pentapetalae</taxon>
        <taxon>rosids</taxon>
        <taxon>malvids</taxon>
        <taxon>Malvales</taxon>
        <taxon>Malvaceae</taxon>
        <taxon>Malvoideae</taxon>
        <taxon>Gossypium</taxon>
    </lineage>
</organism>
<keyword evidence="2" id="KW-1185">Reference proteome</keyword>
<gene>
    <name evidence="1" type="ORF">Goarm_000687</name>
</gene>
<reference evidence="1 2" key="1">
    <citation type="journal article" date="2019" name="Genome Biol. Evol.">
        <title>Insights into the evolution of the New World diploid cottons (Gossypium, subgenus Houzingenia) based on genome sequencing.</title>
        <authorList>
            <person name="Grover C.E."/>
            <person name="Arick M.A. 2nd"/>
            <person name="Thrash A."/>
            <person name="Conover J.L."/>
            <person name="Sanders W.S."/>
            <person name="Peterson D.G."/>
            <person name="Frelichowski J.E."/>
            <person name="Scheffler J.A."/>
            <person name="Scheffler B.E."/>
            <person name="Wendel J.F."/>
        </authorList>
    </citation>
    <scope>NUCLEOTIDE SEQUENCE [LARGE SCALE GENOMIC DNA]</scope>
    <source>
        <strain evidence="1">6</strain>
        <tissue evidence="1">Leaf</tissue>
    </source>
</reference>
<evidence type="ECO:0000313" key="1">
    <source>
        <dbReference type="EMBL" id="MBA0843504.1"/>
    </source>
</evidence>
<dbReference type="AlphaFoldDB" id="A0A7J9KAQ5"/>
<accession>A0A7J9KAQ5</accession>
<name>A0A7J9KAQ5_9ROSI</name>
<dbReference type="EMBL" id="JABFAE010000013">
    <property type="protein sequence ID" value="MBA0843504.1"/>
    <property type="molecule type" value="Genomic_DNA"/>
</dbReference>
<feature type="non-terminal residue" evidence="1">
    <location>
        <position position="1"/>
    </location>
</feature>
<evidence type="ECO:0000313" key="2">
    <source>
        <dbReference type="Proteomes" id="UP000593575"/>
    </source>
</evidence>